<keyword evidence="1" id="KW-0472">Membrane</keyword>
<protein>
    <submittedName>
        <fullName evidence="3">GGDEF domain-containing protein</fullName>
    </submittedName>
</protein>
<feature type="transmembrane region" description="Helical" evidence="1">
    <location>
        <begin position="69"/>
        <end position="89"/>
    </location>
</feature>
<dbReference type="InterPro" id="IPR029787">
    <property type="entry name" value="Nucleotide_cyclase"/>
</dbReference>
<dbReference type="RefSeq" id="WP_262572235.1">
    <property type="nucleotide sequence ID" value="NZ_JAOQKJ010000001.1"/>
</dbReference>
<dbReference type="Gene3D" id="3.30.70.270">
    <property type="match status" value="1"/>
</dbReference>
<feature type="transmembrane region" description="Helical" evidence="1">
    <location>
        <begin position="6"/>
        <end position="26"/>
    </location>
</feature>
<reference evidence="3 4" key="1">
    <citation type="journal article" date="2021" name="ISME Commun">
        <title>Automated analysis of genomic sequences facilitates high-throughput and comprehensive description of bacteria.</title>
        <authorList>
            <person name="Hitch T.C.A."/>
        </authorList>
    </citation>
    <scope>NUCLEOTIDE SEQUENCE [LARGE SCALE GENOMIC DNA]</scope>
    <source>
        <strain evidence="3 4">Sanger_18</strain>
    </source>
</reference>
<comment type="caution">
    <text evidence="3">The sequence shown here is derived from an EMBL/GenBank/DDBJ whole genome shotgun (WGS) entry which is preliminary data.</text>
</comment>
<name>A0ABT2SY52_9FIRM</name>
<dbReference type="EMBL" id="JAOQKJ010000001">
    <property type="protein sequence ID" value="MCU6742939.1"/>
    <property type="molecule type" value="Genomic_DNA"/>
</dbReference>
<evidence type="ECO:0000313" key="3">
    <source>
        <dbReference type="EMBL" id="MCU6742939.1"/>
    </source>
</evidence>
<dbReference type="InterPro" id="IPR050469">
    <property type="entry name" value="Diguanylate_Cyclase"/>
</dbReference>
<feature type="transmembrane region" description="Helical" evidence="1">
    <location>
        <begin position="101"/>
        <end position="119"/>
    </location>
</feature>
<dbReference type="InterPro" id="IPR000160">
    <property type="entry name" value="GGDEF_dom"/>
</dbReference>
<keyword evidence="4" id="KW-1185">Reference proteome</keyword>
<proteinExistence type="predicted"/>
<gene>
    <name evidence="3" type="ORF">OCV77_00225</name>
</gene>
<feature type="transmembrane region" description="Helical" evidence="1">
    <location>
        <begin position="139"/>
        <end position="157"/>
    </location>
</feature>
<feature type="transmembrane region" description="Helical" evidence="1">
    <location>
        <begin position="192"/>
        <end position="209"/>
    </location>
</feature>
<sequence>MDLQLWIMINTASVIGLIYLFVFLYTNTSMEKKLKYNFYWIMGLELLELIFYNCELVTAGLPYPTMHRILLSALGYTIRPVLAFMVLWCTMQRKISRKRGILLLIPLCLNALIAFSAFFTDIAYSYSPDNRFIRGPLGYSSQIVTVFYLLLVIIFAIRNAKENPVMESAIIISTVTLIIISMVLEAVIKVRFTGRAVIVLSTIFYYMYYQTQEYKEHMQEGQRLRTTLEKQSQTDGLTGLLNKEAFKRAAENVLSSSEDVNMALVFFDMDNFKQVNDTYGHVAGDELLKKAADRMKSTFRQEDLLGRFGGDEFYVLLHGITYQNLGRRLQLLIEDMHLKSEEGSLVTASVGCAFLAGGRQADVEELIRIADEALYEAKEKGRNQYVIREVKNRGR</sequence>
<feature type="transmembrane region" description="Helical" evidence="1">
    <location>
        <begin position="169"/>
        <end position="186"/>
    </location>
</feature>
<feature type="domain" description="GGDEF" evidence="2">
    <location>
        <begin position="260"/>
        <end position="390"/>
    </location>
</feature>
<accession>A0ABT2SY52</accession>
<dbReference type="InterPro" id="IPR043128">
    <property type="entry name" value="Rev_trsase/Diguanyl_cyclase"/>
</dbReference>
<feature type="transmembrane region" description="Helical" evidence="1">
    <location>
        <begin position="38"/>
        <end position="63"/>
    </location>
</feature>
<keyword evidence="1" id="KW-1133">Transmembrane helix</keyword>
<dbReference type="NCBIfam" id="TIGR00254">
    <property type="entry name" value="GGDEF"/>
    <property type="match status" value="1"/>
</dbReference>
<evidence type="ECO:0000259" key="2">
    <source>
        <dbReference type="PROSITE" id="PS50887"/>
    </source>
</evidence>
<evidence type="ECO:0000313" key="4">
    <source>
        <dbReference type="Proteomes" id="UP001652432"/>
    </source>
</evidence>
<dbReference type="SUPFAM" id="SSF55073">
    <property type="entry name" value="Nucleotide cyclase"/>
    <property type="match status" value="1"/>
</dbReference>
<dbReference type="CDD" id="cd01949">
    <property type="entry name" value="GGDEF"/>
    <property type="match status" value="1"/>
</dbReference>
<dbReference type="PROSITE" id="PS50887">
    <property type="entry name" value="GGDEF"/>
    <property type="match status" value="1"/>
</dbReference>
<evidence type="ECO:0000256" key="1">
    <source>
        <dbReference type="SAM" id="Phobius"/>
    </source>
</evidence>
<dbReference type="PANTHER" id="PTHR45138:SF9">
    <property type="entry name" value="DIGUANYLATE CYCLASE DGCM-RELATED"/>
    <property type="match status" value="1"/>
</dbReference>
<dbReference type="PANTHER" id="PTHR45138">
    <property type="entry name" value="REGULATORY COMPONENTS OF SENSORY TRANSDUCTION SYSTEM"/>
    <property type="match status" value="1"/>
</dbReference>
<dbReference type="Proteomes" id="UP001652432">
    <property type="component" value="Unassembled WGS sequence"/>
</dbReference>
<organism evidence="3 4">
    <name type="scientific">Suilimivivens aceti</name>
    <dbReference type="NCBI Taxonomy" id="2981774"/>
    <lineage>
        <taxon>Bacteria</taxon>
        <taxon>Bacillati</taxon>
        <taxon>Bacillota</taxon>
        <taxon>Clostridia</taxon>
        <taxon>Lachnospirales</taxon>
        <taxon>Lachnospiraceae</taxon>
        <taxon>Suilimivivens</taxon>
    </lineage>
</organism>
<keyword evidence="1" id="KW-0812">Transmembrane</keyword>
<dbReference type="SMART" id="SM00267">
    <property type="entry name" value="GGDEF"/>
    <property type="match status" value="1"/>
</dbReference>
<dbReference type="Pfam" id="PF00990">
    <property type="entry name" value="GGDEF"/>
    <property type="match status" value="1"/>
</dbReference>